<accession>A0A8K0DZS9</accession>
<gene>
    <name evidence="2" type="ORF">FNV43_RR20963</name>
</gene>
<dbReference type="AlphaFoldDB" id="A0A8K0DZS9"/>
<comment type="caution">
    <text evidence="2">The sequence shown here is derived from an EMBL/GenBank/DDBJ whole genome shotgun (WGS) entry which is preliminary data.</text>
</comment>
<protein>
    <submittedName>
        <fullName evidence="2">Uncharacterized protein</fullName>
    </submittedName>
</protein>
<proteinExistence type="predicted"/>
<dbReference type="Proteomes" id="UP000796880">
    <property type="component" value="Unassembled WGS sequence"/>
</dbReference>
<organism evidence="2 3">
    <name type="scientific">Rhamnella rubrinervis</name>
    <dbReference type="NCBI Taxonomy" id="2594499"/>
    <lineage>
        <taxon>Eukaryota</taxon>
        <taxon>Viridiplantae</taxon>
        <taxon>Streptophyta</taxon>
        <taxon>Embryophyta</taxon>
        <taxon>Tracheophyta</taxon>
        <taxon>Spermatophyta</taxon>
        <taxon>Magnoliopsida</taxon>
        <taxon>eudicotyledons</taxon>
        <taxon>Gunneridae</taxon>
        <taxon>Pentapetalae</taxon>
        <taxon>rosids</taxon>
        <taxon>fabids</taxon>
        <taxon>Rosales</taxon>
        <taxon>Rhamnaceae</taxon>
        <taxon>rhamnoid group</taxon>
        <taxon>Rhamneae</taxon>
        <taxon>Rhamnella</taxon>
    </lineage>
</organism>
<dbReference type="EMBL" id="VOIH02000009">
    <property type="protein sequence ID" value="KAF3438203.1"/>
    <property type="molecule type" value="Genomic_DNA"/>
</dbReference>
<evidence type="ECO:0000313" key="3">
    <source>
        <dbReference type="Proteomes" id="UP000796880"/>
    </source>
</evidence>
<reference evidence="2" key="1">
    <citation type="submission" date="2020-03" db="EMBL/GenBank/DDBJ databases">
        <title>A high-quality chromosome-level genome assembly of a woody plant with both climbing and erect habits, Rhamnella rubrinervis.</title>
        <authorList>
            <person name="Lu Z."/>
            <person name="Yang Y."/>
            <person name="Zhu X."/>
            <person name="Sun Y."/>
        </authorList>
    </citation>
    <scope>NUCLEOTIDE SEQUENCE</scope>
    <source>
        <strain evidence="2">BYM</strain>
        <tissue evidence="2">Leaf</tissue>
    </source>
</reference>
<evidence type="ECO:0000313" key="2">
    <source>
        <dbReference type="EMBL" id="KAF3438203.1"/>
    </source>
</evidence>
<keyword evidence="3" id="KW-1185">Reference proteome</keyword>
<evidence type="ECO:0000256" key="1">
    <source>
        <dbReference type="SAM" id="MobiDB-lite"/>
    </source>
</evidence>
<feature type="region of interest" description="Disordered" evidence="1">
    <location>
        <begin position="1"/>
        <end position="45"/>
    </location>
</feature>
<sequence length="136" mass="15364">MRESVNHESLSASCAKPLGRERVYRRHTALPRSKPASSRAGEADAGLPCARLRLAQITSTSEAARGNRWLSNHRCHAARAPMRAVDPVAPRRPAATGRRGYREFKHINKRRKKTYKDSLVAWRAGSGQVENRRLRR</sequence>
<name>A0A8K0DZS9_9ROSA</name>